<keyword evidence="7" id="KW-0456">Lyase</keyword>
<keyword evidence="6" id="KW-0057">Aromatic amino acid biosynthesis</keyword>
<keyword evidence="4" id="KW-0028">Amino-acid biosynthesis</keyword>
<dbReference type="Pfam" id="PF00218">
    <property type="entry name" value="IGPS"/>
    <property type="match status" value="1"/>
</dbReference>
<dbReference type="EC" id="4.1.1.48" evidence="3"/>
<dbReference type="GO" id="GO:0000162">
    <property type="term" value="P:L-tryptophan biosynthetic process"/>
    <property type="evidence" value="ECO:0007669"/>
    <property type="project" value="UniProtKB-UniPathway"/>
</dbReference>
<feature type="domain" description="Indole-3-glycerol phosphate synthase" evidence="8">
    <location>
        <begin position="3"/>
        <end position="61"/>
    </location>
</feature>
<comment type="pathway">
    <text evidence="2">Amino-acid biosynthesis; L-tryptophan biosynthesis; L-tryptophan from chorismate: step 4/5.</text>
</comment>
<organism evidence="9">
    <name type="scientific">marine metagenome</name>
    <dbReference type="NCBI Taxonomy" id="408172"/>
    <lineage>
        <taxon>unclassified sequences</taxon>
        <taxon>metagenomes</taxon>
        <taxon>ecological metagenomes</taxon>
    </lineage>
</organism>
<dbReference type="AlphaFoldDB" id="A0A382F651"/>
<dbReference type="EMBL" id="UINC01048230">
    <property type="protein sequence ID" value="SVB58516.1"/>
    <property type="molecule type" value="Genomic_DNA"/>
</dbReference>
<dbReference type="InterPro" id="IPR013785">
    <property type="entry name" value="Aldolase_TIM"/>
</dbReference>
<gene>
    <name evidence="9" type="ORF">METZ01_LOCUS211370</name>
</gene>
<sequence length="61" mass="6876">MILDKIVGHKLKELEYAREHIPLQELKAQVSHLAPTRDFRSAIGTLGQIDLIAEIKKKSPS</sequence>
<reference evidence="9" key="1">
    <citation type="submission" date="2018-05" db="EMBL/GenBank/DDBJ databases">
        <authorList>
            <person name="Lanie J.A."/>
            <person name="Ng W.-L."/>
            <person name="Kazmierczak K.M."/>
            <person name="Andrzejewski T.M."/>
            <person name="Davidsen T.M."/>
            <person name="Wayne K.J."/>
            <person name="Tettelin H."/>
            <person name="Glass J.I."/>
            <person name="Rusch D."/>
            <person name="Podicherti R."/>
            <person name="Tsui H.-C.T."/>
            <person name="Winkler M.E."/>
        </authorList>
    </citation>
    <scope>NUCLEOTIDE SEQUENCE</scope>
</reference>
<evidence type="ECO:0000256" key="4">
    <source>
        <dbReference type="ARBA" id="ARBA00022605"/>
    </source>
</evidence>
<evidence type="ECO:0000256" key="6">
    <source>
        <dbReference type="ARBA" id="ARBA00023141"/>
    </source>
</evidence>
<evidence type="ECO:0000256" key="1">
    <source>
        <dbReference type="ARBA" id="ARBA00001633"/>
    </source>
</evidence>
<feature type="non-terminal residue" evidence="9">
    <location>
        <position position="61"/>
    </location>
</feature>
<dbReference type="SUPFAM" id="SSF51366">
    <property type="entry name" value="Ribulose-phoshate binding barrel"/>
    <property type="match status" value="1"/>
</dbReference>
<evidence type="ECO:0000256" key="5">
    <source>
        <dbReference type="ARBA" id="ARBA00022822"/>
    </source>
</evidence>
<comment type="catalytic activity">
    <reaction evidence="1">
        <text>1-(2-carboxyphenylamino)-1-deoxy-D-ribulose 5-phosphate + H(+) = (1S,2R)-1-C-(indol-3-yl)glycerol 3-phosphate + CO2 + H2O</text>
        <dbReference type="Rhea" id="RHEA:23476"/>
        <dbReference type="ChEBI" id="CHEBI:15377"/>
        <dbReference type="ChEBI" id="CHEBI:15378"/>
        <dbReference type="ChEBI" id="CHEBI:16526"/>
        <dbReference type="ChEBI" id="CHEBI:58613"/>
        <dbReference type="ChEBI" id="CHEBI:58866"/>
        <dbReference type="EC" id="4.1.1.48"/>
    </reaction>
</comment>
<protein>
    <recommendedName>
        <fullName evidence="3">indole-3-glycerol-phosphate synthase</fullName>
        <ecNumber evidence="3">4.1.1.48</ecNumber>
    </recommendedName>
</protein>
<dbReference type="UniPathway" id="UPA00035">
    <property type="reaction ID" value="UER00043"/>
</dbReference>
<dbReference type="InterPro" id="IPR011060">
    <property type="entry name" value="RibuloseP-bd_barrel"/>
</dbReference>
<evidence type="ECO:0000313" key="9">
    <source>
        <dbReference type="EMBL" id="SVB58516.1"/>
    </source>
</evidence>
<evidence type="ECO:0000259" key="8">
    <source>
        <dbReference type="Pfam" id="PF00218"/>
    </source>
</evidence>
<keyword evidence="5" id="KW-0822">Tryptophan biosynthesis</keyword>
<name>A0A382F651_9ZZZZ</name>
<proteinExistence type="predicted"/>
<accession>A0A382F651</accession>
<dbReference type="InterPro" id="IPR013798">
    <property type="entry name" value="Indole-3-glycerol_P_synth_dom"/>
</dbReference>
<dbReference type="GO" id="GO:0004425">
    <property type="term" value="F:indole-3-glycerol-phosphate synthase activity"/>
    <property type="evidence" value="ECO:0007669"/>
    <property type="project" value="UniProtKB-EC"/>
</dbReference>
<dbReference type="Gene3D" id="3.20.20.70">
    <property type="entry name" value="Aldolase class I"/>
    <property type="match status" value="1"/>
</dbReference>
<evidence type="ECO:0000256" key="2">
    <source>
        <dbReference type="ARBA" id="ARBA00004696"/>
    </source>
</evidence>
<evidence type="ECO:0000256" key="7">
    <source>
        <dbReference type="ARBA" id="ARBA00023239"/>
    </source>
</evidence>
<evidence type="ECO:0000256" key="3">
    <source>
        <dbReference type="ARBA" id="ARBA00012362"/>
    </source>
</evidence>